<dbReference type="Gene3D" id="1.25.40.20">
    <property type="entry name" value="Ankyrin repeat-containing domain"/>
    <property type="match status" value="1"/>
</dbReference>
<dbReference type="VEuPathDB" id="FungiDB:H257_08957"/>
<dbReference type="InterPro" id="IPR002110">
    <property type="entry name" value="Ankyrin_rpt"/>
</dbReference>
<sequence>MIPASSSSSAIFAAIAAGDTAALQRLVRTADAQHVNAITSINKSVQVVYTPLIRAAEAGDVDAVAILLAHPDINVNRPPGVPPVRRPYHTRLRVLYPSFCPEHTLGIASCC</sequence>
<name>A0A3R6YB04_APHAT</name>
<accession>A0A3R6YB04</accession>
<dbReference type="Proteomes" id="UP000286510">
    <property type="component" value="Unassembled WGS sequence"/>
</dbReference>
<organism evidence="1 2">
    <name type="scientific">Aphanomyces astaci</name>
    <name type="common">Crayfish plague agent</name>
    <dbReference type="NCBI Taxonomy" id="112090"/>
    <lineage>
        <taxon>Eukaryota</taxon>
        <taxon>Sar</taxon>
        <taxon>Stramenopiles</taxon>
        <taxon>Oomycota</taxon>
        <taxon>Saprolegniomycetes</taxon>
        <taxon>Saprolegniales</taxon>
        <taxon>Verrucalvaceae</taxon>
        <taxon>Aphanomyces</taxon>
    </lineage>
</organism>
<gene>
    <name evidence="1" type="ORF">DYB26_009982</name>
</gene>
<reference evidence="1 2" key="1">
    <citation type="submission" date="2018-08" db="EMBL/GenBank/DDBJ databases">
        <title>Aphanomyces genome sequencing and annotation.</title>
        <authorList>
            <person name="Minardi D."/>
            <person name="Oidtmann B."/>
            <person name="Van Der Giezen M."/>
            <person name="Studholme D.J."/>
        </authorList>
    </citation>
    <scope>NUCLEOTIDE SEQUENCE [LARGE SCALE GENOMIC DNA]</scope>
    <source>
        <strain evidence="1 2">FDL457</strain>
    </source>
</reference>
<dbReference type="Pfam" id="PF00023">
    <property type="entry name" value="Ank"/>
    <property type="match status" value="1"/>
</dbReference>
<proteinExistence type="predicted"/>
<dbReference type="InterPro" id="IPR036770">
    <property type="entry name" value="Ankyrin_rpt-contain_sf"/>
</dbReference>
<evidence type="ECO:0000313" key="1">
    <source>
        <dbReference type="EMBL" id="RHZ07774.1"/>
    </source>
</evidence>
<dbReference type="AlphaFoldDB" id="A0A3R6YB04"/>
<protein>
    <recommendedName>
        <fullName evidence="3">Ankyrin repeat domain-containing protein</fullName>
    </recommendedName>
</protein>
<dbReference type="EMBL" id="QUTF01016079">
    <property type="protein sequence ID" value="RHZ07774.1"/>
    <property type="molecule type" value="Genomic_DNA"/>
</dbReference>
<evidence type="ECO:0008006" key="3">
    <source>
        <dbReference type="Google" id="ProtNLM"/>
    </source>
</evidence>
<evidence type="ECO:0000313" key="2">
    <source>
        <dbReference type="Proteomes" id="UP000286510"/>
    </source>
</evidence>
<comment type="caution">
    <text evidence="1">The sequence shown here is derived from an EMBL/GenBank/DDBJ whole genome shotgun (WGS) entry which is preliminary data.</text>
</comment>